<feature type="compositionally biased region" description="Low complexity" evidence="7">
    <location>
        <begin position="14"/>
        <end position="33"/>
    </location>
</feature>
<evidence type="ECO:0000256" key="2">
    <source>
        <dbReference type="ARBA" id="ARBA00007274"/>
    </source>
</evidence>
<dbReference type="InterPro" id="IPR010493">
    <property type="entry name" value="Ser_AcTrfase_N"/>
</dbReference>
<accession>A0A7S0WPA3</accession>
<keyword evidence="6" id="KW-0012">Acyltransferase</keyword>
<dbReference type="NCBIfam" id="NF041874">
    <property type="entry name" value="EPS_EpsC"/>
    <property type="match status" value="1"/>
</dbReference>
<evidence type="ECO:0000256" key="5">
    <source>
        <dbReference type="ARBA" id="ARBA00022679"/>
    </source>
</evidence>
<dbReference type="AlphaFoldDB" id="A0A7S0WPA3"/>
<dbReference type="InterPro" id="IPR018357">
    <property type="entry name" value="Hexapep_transf_CS"/>
</dbReference>
<dbReference type="EC" id="2.3.1.30" evidence="3"/>
<keyword evidence="4" id="KW-0028">Amino-acid biosynthesis</keyword>
<dbReference type="PANTHER" id="PTHR42811">
    <property type="entry name" value="SERINE ACETYLTRANSFERASE"/>
    <property type="match status" value="1"/>
</dbReference>
<dbReference type="InterPro" id="IPR053376">
    <property type="entry name" value="Serine_acetyltransferase"/>
</dbReference>
<dbReference type="Gene3D" id="1.10.3130.10">
    <property type="entry name" value="serine acetyltransferase, domain 1"/>
    <property type="match status" value="1"/>
</dbReference>
<evidence type="ECO:0000256" key="3">
    <source>
        <dbReference type="ARBA" id="ARBA00013266"/>
    </source>
</evidence>
<dbReference type="SUPFAM" id="SSF51161">
    <property type="entry name" value="Trimeric LpxA-like enzymes"/>
    <property type="match status" value="1"/>
</dbReference>
<dbReference type="CDD" id="cd03354">
    <property type="entry name" value="LbH_SAT"/>
    <property type="match status" value="1"/>
</dbReference>
<reference evidence="9" key="1">
    <citation type="submission" date="2021-01" db="EMBL/GenBank/DDBJ databases">
        <authorList>
            <person name="Corre E."/>
            <person name="Pelletier E."/>
            <person name="Niang G."/>
            <person name="Scheremetjew M."/>
            <person name="Finn R."/>
            <person name="Kale V."/>
            <person name="Holt S."/>
            <person name="Cochrane G."/>
            <person name="Meng A."/>
            <person name="Brown T."/>
            <person name="Cohen L."/>
        </authorList>
    </citation>
    <scope>NUCLEOTIDE SEQUENCE</scope>
    <source>
        <strain evidence="9">SAG 11-49</strain>
    </source>
</reference>
<comment type="pathway">
    <text evidence="1">Amino-acid biosynthesis; L-cysteine biosynthesis; L-cysteine from L-serine: step 1/2.</text>
</comment>
<dbReference type="UniPathway" id="UPA00136">
    <property type="reaction ID" value="UER00199"/>
</dbReference>
<dbReference type="GO" id="GO:0005737">
    <property type="term" value="C:cytoplasm"/>
    <property type="evidence" value="ECO:0007669"/>
    <property type="project" value="InterPro"/>
</dbReference>
<dbReference type="EMBL" id="HBFB01012392">
    <property type="protein sequence ID" value="CAD8675635.1"/>
    <property type="molecule type" value="Transcribed_RNA"/>
</dbReference>
<feature type="domain" description="Serine acetyltransferase N-terminal" evidence="8">
    <location>
        <begin position="131"/>
        <end position="236"/>
    </location>
</feature>
<evidence type="ECO:0000259" key="8">
    <source>
        <dbReference type="SMART" id="SM00971"/>
    </source>
</evidence>
<organism evidence="9">
    <name type="scientific">Chlamydomonas leiostraca</name>
    <dbReference type="NCBI Taxonomy" id="1034604"/>
    <lineage>
        <taxon>Eukaryota</taxon>
        <taxon>Viridiplantae</taxon>
        <taxon>Chlorophyta</taxon>
        <taxon>core chlorophytes</taxon>
        <taxon>Chlorophyceae</taxon>
        <taxon>CS clade</taxon>
        <taxon>Chlamydomonadales</taxon>
        <taxon>Chlamydomonadaceae</taxon>
        <taxon>Chlamydomonas</taxon>
    </lineage>
</organism>
<dbReference type="InterPro" id="IPR042122">
    <property type="entry name" value="Ser_AcTrfase_N_sf"/>
</dbReference>
<evidence type="ECO:0000313" key="9">
    <source>
        <dbReference type="EMBL" id="CAD8675635.1"/>
    </source>
</evidence>
<feature type="region of interest" description="Disordered" evidence="7">
    <location>
        <begin position="1"/>
        <end position="53"/>
    </location>
</feature>
<dbReference type="Pfam" id="PF06426">
    <property type="entry name" value="SATase_N"/>
    <property type="match status" value="1"/>
</dbReference>
<dbReference type="GO" id="GO:0009001">
    <property type="term" value="F:serine O-acetyltransferase activity"/>
    <property type="evidence" value="ECO:0007669"/>
    <property type="project" value="UniProtKB-EC"/>
</dbReference>
<dbReference type="FunFam" id="2.160.10.10:FF:000002">
    <property type="entry name" value="Serine acetyltransferase"/>
    <property type="match status" value="1"/>
</dbReference>
<evidence type="ECO:0000256" key="7">
    <source>
        <dbReference type="SAM" id="MobiDB-lite"/>
    </source>
</evidence>
<keyword evidence="5" id="KW-0808">Transferase</keyword>
<sequence length="392" mass="42260">MFRSLATQLDVGLPSTSAPAPRRSSRQASGRPRTQFGHQRQPWSPVQTMAPDKSHLAQRLERNFAASVETDSVTIGPAPELRQLRSPRPFAICDPPAHVPPPERSLDDDNEEYHPSDGWRARPHHLSRHALWQRIRDEAAEDAALEPRLATFLHAVVLSHGSMCSALSALLANKLGDGQLAGPVQLMSLLRDAYRAEPELLGAACADLQSVLDRDPACTRYSQCMLYFKGYQAVQAYRVSHWLWGRGRRSLALALASRVNEVFGVDIHPGARLGWGLLLDHATGVVIGETAVVGDNVSMLHRVALGGSGTVRGHARHPQVGHGVLLGAGVTVLGAVNIGPGSKVGAGSLVISDLPPHCVAVGVPAAVIKRDMRDEPVADMDQCADFILDYVI</sequence>
<feature type="compositionally biased region" description="Basic and acidic residues" evidence="7">
    <location>
        <begin position="104"/>
        <end position="119"/>
    </location>
</feature>
<proteinExistence type="inferred from homology"/>
<evidence type="ECO:0000256" key="1">
    <source>
        <dbReference type="ARBA" id="ARBA00004876"/>
    </source>
</evidence>
<dbReference type="PROSITE" id="PS00101">
    <property type="entry name" value="HEXAPEP_TRANSFERASES"/>
    <property type="match status" value="1"/>
</dbReference>
<evidence type="ECO:0000256" key="4">
    <source>
        <dbReference type="ARBA" id="ARBA00022605"/>
    </source>
</evidence>
<protein>
    <recommendedName>
        <fullName evidence="3">serine O-acetyltransferase</fullName>
        <ecNumber evidence="3">2.3.1.30</ecNumber>
    </recommendedName>
</protein>
<dbReference type="Gene3D" id="2.160.10.10">
    <property type="entry name" value="Hexapeptide repeat proteins"/>
    <property type="match status" value="1"/>
</dbReference>
<gene>
    <name evidence="9" type="ORF">CLEI1391_LOCUS6995</name>
</gene>
<dbReference type="SMART" id="SM00971">
    <property type="entry name" value="SATase_N"/>
    <property type="match status" value="1"/>
</dbReference>
<name>A0A7S0WPA3_9CHLO</name>
<comment type="similarity">
    <text evidence="2">Belongs to the transferase hexapeptide repeat family.</text>
</comment>
<dbReference type="InterPro" id="IPR011004">
    <property type="entry name" value="Trimer_LpxA-like_sf"/>
</dbReference>
<evidence type="ECO:0000256" key="6">
    <source>
        <dbReference type="ARBA" id="ARBA00023315"/>
    </source>
</evidence>
<dbReference type="GO" id="GO:0006535">
    <property type="term" value="P:cysteine biosynthetic process from serine"/>
    <property type="evidence" value="ECO:0007669"/>
    <property type="project" value="InterPro"/>
</dbReference>
<feature type="region of interest" description="Disordered" evidence="7">
    <location>
        <begin position="77"/>
        <end position="119"/>
    </location>
</feature>
<feature type="compositionally biased region" description="Polar residues" evidence="7">
    <location>
        <begin position="36"/>
        <end position="47"/>
    </location>
</feature>
<dbReference type="InterPro" id="IPR045304">
    <property type="entry name" value="LbH_SAT"/>
</dbReference>